<evidence type="ECO:0000313" key="2">
    <source>
        <dbReference type="Proteomes" id="UP000623967"/>
    </source>
</evidence>
<keyword evidence="2" id="KW-1185">Reference proteome</keyword>
<protein>
    <submittedName>
        <fullName evidence="1">Uncharacterized protein</fullName>
    </submittedName>
</protein>
<organism evidence="1 2">
    <name type="scientific">Neobacillus paridis</name>
    <dbReference type="NCBI Taxonomy" id="2803862"/>
    <lineage>
        <taxon>Bacteria</taxon>
        <taxon>Bacillati</taxon>
        <taxon>Bacillota</taxon>
        <taxon>Bacilli</taxon>
        <taxon>Bacillales</taxon>
        <taxon>Bacillaceae</taxon>
        <taxon>Neobacillus</taxon>
    </lineage>
</organism>
<sequence length="121" mass="14738">MNFEMQKANLLSENINSFIKYVRCNYENNNSFPLNRDKVYQIKLLTEEYKFQIIADELQRINQFSWDAKYTHYLVNQFQQGMDIIDEYVRNHYDELFIFAARVYTLRTLSQAFTWSKTIFS</sequence>
<reference evidence="1 2" key="1">
    <citation type="submission" date="2021-01" db="EMBL/GenBank/DDBJ databases">
        <title>Genome public.</title>
        <authorList>
            <person name="Liu C."/>
            <person name="Sun Q."/>
        </authorList>
    </citation>
    <scope>NUCLEOTIDE SEQUENCE [LARGE SCALE GENOMIC DNA]</scope>
    <source>
        <strain evidence="1 2">YIM B02564</strain>
    </source>
</reference>
<gene>
    <name evidence="1" type="ORF">JK635_00755</name>
</gene>
<dbReference type="Proteomes" id="UP000623967">
    <property type="component" value="Unassembled WGS sequence"/>
</dbReference>
<proteinExistence type="predicted"/>
<evidence type="ECO:0000313" key="1">
    <source>
        <dbReference type="EMBL" id="MBL4950774.1"/>
    </source>
</evidence>
<name>A0ABS1TJ66_9BACI</name>
<dbReference type="RefSeq" id="WP_202651438.1">
    <property type="nucleotide sequence ID" value="NZ_JAESWB010000005.1"/>
</dbReference>
<comment type="caution">
    <text evidence="1">The sequence shown here is derived from an EMBL/GenBank/DDBJ whole genome shotgun (WGS) entry which is preliminary data.</text>
</comment>
<accession>A0ABS1TJ66</accession>
<dbReference type="EMBL" id="JAESWB010000005">
    <property type="protein sequence ID" value="MBL4950774.1"/>
    <property type="molecule type" value="Genomic_DNA"/>
</dbReference>